<accession>A0A1F5G6H0</accession>
<organism evidence="2 3">
    <name type="scientific">Candidatus Curtissbacteria bacterium RIFCSPHIGHO2_01_FULL_41_11</name>
    <dbReference type="NCBI Taxonomy" id="1797711"/>
    <lineage>
        <taxon>Bacteria</taxon>
        <taxon>Candidatus Curtissiibacteriota</taxon>
    </lineage>
</organism>
<dbReference type="AlphaFoldDB" id="A0A1F5G6H0"/>
<evidence type="ECO:0000313" key="2">
    <source>
        <dbReference type="EMBL" id="OGD87414.1"/>
    </source>
</evidence>
<evidence type="ECO:0000313" key="3">
    <source>
        <dbReference type="Proteomes" id="UP000179102"/>
    </source>
</evidence>
<feature type="compositionally biased region" description="Polar residues" evidence="1">
    <location>
        <begin position="1"/>
        <end position="16"/>
    </location>
</feature>
<gene>
    <name evidence="2" type="ORF">A2870_01565</name>
</gene>
<protein>
    <submittedName>
        <fullName evidence="2">Uncharacterized protein</fullName>
    </submittedName>
</protein>
<evidence type="ECO:0000256" key="1">
    <source>
        <dbReference type="SAM" id="MobiDB-lite"/>
    </source>
</evidence>
<proteinExistence type="predicted"/>
<dbReference type="Proteomes" id="UP000179102">
    <property type="component" value="Unassembled WGS sequence"/>
</dbReference>
<sequence>MDELRNQFNGDLSSLGKQEVPKVRPRHLRDITIPEVRFETRRKGNELGLIPGQEISWLTTARIFGKDFPKFRNYVLGSFSNDDQKKRWNKFCVSRTAESCFEQDDKLIYFELKDGEKKNPKVIFLGVGKSLGDAQVYCGYAAETLGYKFLGLGKRKWRRFDAKSI</sequence>
<dbReference type="EMBL" id="MFAZ01000014">
    <property type="protein sequence ID" value="OGD87414.1"/>
    <property type="molecule type" value="Genomic_DNA"/>
</dbReference>
<reference evidence="2 3" key="1">
    <citation type="journal article" date="2016" name="Nat. Commun.">
        <title>Thousands of microbial genomes shed light on interconnected biogeochemical processes in an aquifer system.</title>
        <authorList>
            <person name="Anantharaman K."/>
            <person name="Brown C.T."/>
            <person name="Hug L.A."/>
            <person name="Sharon I."/>
            <person name="Castelle C.J."/>
            <person name="Probst A.J."/>
            <person name="Thomas B.C."/>
            <person name="Singh A."/>
            <person name="Wilkins M.J."/>
            <person name="Karaoz U."/>
            <person name="Brodie E.L."/>
            <person name="Williams K.H."/>
            <person name="Hubbard S.S."/>
            <person name="Banfield J.F."/>
        </authorList>
    </citation>
    <scope>NUCLEOTIDE SEQUENCE [LARGE SCALE GENOMIC DNA]</scope>
</reference>
<comment type="caution">
    <text evidence="2">The sequence shown here is derived from an EMBL/GenBank/DDBJ whole genome shotgun (WGS) entry which is preliminary data.</text>
</comment>
<name>A0A1F5G6H0_9BACT</name>
<feature type="region of interest" description="Disordered" evidence="1">
    <location>
        <begin position="1"/>
        <end position="21"/>
    </location>
</feature>
<dbReference type="STRING" id="1797711.A2870_01565"/>